<proteinExistence type="predicted"/>
<evidence type="ECO:0000313" key="2">
    <source>
        <dbReference type="EMBL" id="KAF9332585.1"/>
    </source>
</evidence>
<accession>A0A9P5VMA7</accession>
<dbReference type="AlphaFoldDB" id="A0A9P5VMA7"/>
<evidence type="ECO:0000256" key="1">
    <source>
        <dbReference type="SAM" id="MobiDB-lite"/>
    </source>
</evidence>
<sequence>MALSMGPDYPVFQEFKSKDHRGLKSLPTHVSDKGGGRYVLWSDIQLAFKVIDSLKYKSGFRVLFMADEDSVSVAYYVVLDHEQGHQVEEPHHVQLTRQTPNIAAEQDGSEWGAAE</sequence>
<dbReference type="Proteomes" id="UP000696485">
    <property type="component" value="Unassembled WGS sequence"/>
</dbReference>
<organism evidence="2 3">
    <name type="scientific">Podila minutissima</name>
    <dbReference type="NCBI Taxonomy" id="64525"/>
    <lineage>
        <taxon>Eukaryota</taxon>
        <taxon>Fungi</taxon>
        <taxon>Fungi incertae sedis</taxon>
        <taxon>Mucoromycota</taxon>
        <taxon>Mortierellomycotina</taxon>
        <taxon>Mortierellomycetes</taxon>
        <taxon>Mortierellales</taxon>
        <taxon>Mortierellaceae</taxon>
        <taxon>Podila</taxon>
    </lineage>
</organism>
<feature type="region of interest" description="Disordered" evidence="1">
    <location>
        <begin position="87"/>
        <end position="115"/>
    </location>
</feature>
<gene>
    <name evidence="2" type="ORF">BG006_004539</name>
</gene>
<comment type="caution">
    <text evidence="2">The sequence shown here is derived from an EMBL/GenBank/DDBJ whole genome shotgun (WGS) entry which is preliminary data.</text>
</comment>
<reference evidence="2" key="1">
    <citation type="journal article" date="2020" name="Fungal Divers.">
        <title>Resolving the Mortierellaceae phylogeny through synthesis of multi-gene phylogenetics and phylogenomics.</title>
        <authorList>
            <person name="Vandepol N."/>
            <person name="Liber J."/>
            <person name="Desiro A."/>
            <person name="Na H."/>
            <person name="Kennedy M."/>
            <person name="Barry K."/>
            <person name="Grigoriev I.V."/>
            <person name="Miller A.N."/>
            <person name="O'Donnell K."/>
            <person name="Stajich J.E."/>
            <person name="Bonito G."/>
        </authorList>
    </citation>
    <scope>NUCLEOTIDE SEQUENCE</scope>
    <source>
        <strain evidence="2">NVP1</strain>
    </source>
</reference>
<protein>
    <submittedName>
        <fullName evidence="2">Uncharacterized protein</fullName>
    </submittedName>
</protein>
<name>A0A9P5VMA7_9FUNG</name>
<evidence type="ECO:0000313" key="3">
    <source>
        <dbReference type="Proteomes" id="UP000696485"/>
    </source>
</evidence>
<keyword evidence="3" id="KW-1185">Reference proteome</keyword>
<dbReference type="EMBL" id="JAAAUY010000251">
    <property type="protein sequence ID" value="KAF9332585.1"/>
    <property type="molecule type" value="Genomic_DNA"/>
</dbReference>